<keyword evidence="4" id="KW-0808">Transferase</keyword>
<dbReference type="AlphaFoldDB" id="A0A9W6I9N7"/>
<dbReference type="InterPro" id="IPR011330">
    <property type="entry name" value="Glyco_hydro/deAcase_b/a-brl"/>
</dbReference>
<dbReference type="PANTHER" id="PTHR34216:SF3">
    <property type="entry name" value="POLY-BETA-1,6-N-ACETYL-D-GLUCOSAMINE N-DEACETYLASE"/>
    <property type="match status" value="1"/>
</dbReference>
<dbReference type="Pfam" id="PF01522">
    <property type="entry name" value="Polysacc_deac_1"/>
    <property type="match status" value="1"/>
</dbReference>
<comment type="caution">
    <text evidence="4">The sequence shown here is derived from an EMBL/GenBank/DDBJ whole genome shotgun (WGS) entry which is preliminary data.</text>
</comment>
<comment type="subcellular location">
    <subcellularLocation>
        <location evidence="1">Secreted</location>
    </subcellularLocation>
</comment>
<protein>
    <submittedName>
        <fullName evidence="4">Glycosyl transferase</fullName>
    </submittedName>
</protein>
<evidence type="ECO:0000313" key="4">
    <source>
        <dbReference type="EMBL" id="GLK14362.1"/>
    </source>
</evidence>
<evidence type="ECO:0000259" key="3">
    <source>
        <dbReference type="PROSITE" id="PS51677"/>
    </source>
</evidence>
<reference evidence="4" key="1">
    <citation type="journal article" date="2014" name="Int. J. Syst. Evol. Microbiol.">
        <title>Complete genome sequence of Corynebacterium casei LMG S-19264T (=DSM 44701T), isolated from a smear-ripened cheese.</title>
        <authorList>
            <consortium name="US DOE Joint Genome Institute (JGI-PGF)"/>
            <person name="Walter F."/>
            <person name="Albersmeier A."/>
            <person name="Kalinowski J."/>
            <person name="Ruckert C."/>
        </authorList>
    </citation>
    <scope>NUCLEOTIDE SEQUENCE</scope>
    <source>
        <strain evidence="4">VKM Ac-2007</strain>
    </source>
</reference>
<name>A0A9W6I9N7_9ACTN</name>
<dbReference type="InterPro" id="IPR051398">
    <property type="entry name" value="Polysacch_Deacetylase"/>
</dbReference>
<dbReference type="PANTHER" id="PTHR34216">
    <property type="match status" value="1"/>
</dbReference>
<dbReference type="EMBL" id="BSEV01000031">
    <property type="protein sequence ID" value="GLK14362.1"/>
    <property type="molecule type" value="Genomic_DNA"/>
</dbReference>
<accession>A0A9W6I9N7</accession>
<dbReference type="GO" id="GO:0005576">
    <property type="term" value="C:extracellular region"/>
    <property type="evidence" value="ECO:0007669"/>
    <property type="project" value="UniProtKB-SubCell"/>
</dbReference>
<proteinExistence type="predicted"/>
<feature type="domain" description="NodB homology" evidence="3">
    <location>
        <begin position="44"/>
        <end position="220"/>
    </location>
</feature>
<dbReference type="GO" id="GO:0005975">
    <property type="term" value="P:carbohydrate metabolic process"/>
    <property type="evidence" value="ECO:0007669"/>
    <property type="project" value="InterPro"/>
</dbReference>
<dbReference type="Proteomes" id="UP001143474">
    <property type="component" value="Unassembled WGS sequence"/>
</dbReference>
<reference evidence="4" key="2">
    <citation type="submission" date="2023-01" db="EMBL/GenBank/DDBJ databases">
        <authorList>
            <person name="Sun Q."/>
            <person name="Evtushenko L."/>
        </authorList>
    </citation>
    <scope>NUCLEOTIDE SEQUENCE</scope>
    <source>
        <strain evidence="4">VKM Ac-2007</strain>
    </source>
</reference>
<dbReference type="RefSeq" id="WP_271222602.1">
    <property type="nucleotide sequence ID" value="NZ_BAAAVD010000033.1"/>
</dbReference>
<keyword evidence="5" id="KW-1185">Reference proteome</keyword>
<dbReference type="PROSITE" id="PS51677">
    <property type="entry name" value="NODB"/>
    <property type="match status" value="1"/>
</dbReference>
<evidence type="ECO:0000256" key="2">
    <source>
        <dbReference type="ARBA" id="ARBA00022729"/>
    </source>
</evidence>
<evidence type="ECO:0000313" key="5">
    <source>
        <dbReference type="Proteomes" id="UP001143474"/>
    </source>
</evidence>
<evidence type="ECO:0000256" key="1">
    <source>
        <dbReference type="ARBA" id="ARBA00004613"/>
    </source>
</evidence>
<dbReference type="GO" id="GO:0016740">
    <property type="term" value="F:transferase activity"/>
    <property type="evidence" value="ECO:0007669"/>
    <property type="project" value="UniProtKB-KW"/>
</dbReference>
<keyword evidence="2" id="KW-0732">Signal</keyword>
<dbReference type="SUPFAM" id="SSF88713">
    <property type="entry name" value="Glycoside hydrolase/deacetylase"/>
    <property type="match status" value="1"/>
</dbReference>
<dbReference type="InterPro" id="IPR002509">
    <property type="entry name" value="NODB_dom"/>
</dbReference>
<dbReference type="CDD" id="cd10918">
    <property type="entry name" value="CE4_NodB_like_5s_6s"/>
    <property type="match status" value="1"/>
</dbReference>
<sequence>MPINICFHGVGEPPAVHDLEEGAEDYFVSVDLFRRVLDEVAQRDDVRLSFDDGFASDVSIALPELLSRGLTAEFFPIAGRLGTPVSVSADEVRALADAGMAVGSHGMHHRDWRERDPRERQGELVEARTIIAEAAGRPVSSAACPFGSYDKASLAALRAHGYTRVYTSDRRRAASGSWLQARYSVTRADTLDSVRREILADPSPPARLRAAVMARYKRWR</sequence>
<gene>
    <name evidence="4" type="ORF">GCM10017600_77740</name>
</gene>
<organism evidence="4 5">
    <name type="scientific">Streptosporangium carneum</name>
    <dbReference type="NCBI Taxonomy" id="47481"/>
    <lineage>
        <taxon>Bacteria</taxon>
        <taxon>Bacillati</taxon>
        <taxon>Actinomycetota</taxon>
        <taxon>Actinomycetes</taxon>
        <taxon>Streptosporangiales</taxon>
        <taxon>Streptosporangiaceae</taxon>
        <taxon>Streptosporangium</taxon>
    </lineage>
</organism>
<dbReference type="Gene3D" id="3.20.20.370">
    <property type="entry name" value="Glycoside hydrolase/deacetylase"/>
    <property type="match status" value="1"/>
</dbReference>
<dbReference type="GO" id="GO:0016810">
    <property type="term" value="F:hydrolase activity, acting on carbon-nitrogen (but not peptide) bonds"/>
    <property type="evidence" value="ECO:0007669"/>
    <property type="project" value="InterPro"/>
</dbReference>